<comment type="similarity">
    <text evidence="1">Belongs to the eukaryotic ribosomal protein eL24 family.</text>
</comment>
<reference evidence="7" key="1">
    <citation type="journal article" date="2020" name="bioRxiv">
        <title>Hybrid origin of Populus tomentosa Carr. identified through genome sequencing and phylogenomic analysis.</title>
        <authorList>
            <person name="An X."/>
            <person name="Gao K."/>
            <person name="Chen Z."/>
            <person name="Li J."/>
            <person name="Yang X."/>
            <person name="Yang X."/>
            <person name="Zhou J."/>
            <person name="Guo T."/>
            <person name="Zhao T."/>
            <person name="Huang S."/>
            <person name="Miao D."/>
            <person name="Khan W.U."/>
            <person name="Rao P."/>
            <person name="Ye M."/>
            <person name="Lei B."/>
            <person name="Liao W."/>
            <person name="Wang J."/>
            <person name="Ji L."/>
            <person name="Li Y."/>
            <person name="Guo B."/>
            <person name="Mustafa N.S."/>
            <person name="Li S."/>
            <person name="Yun Q."/>
            <person name="Keller S.R."/>
            <person name="Mao J."/>
            <person name="Zhang R."/>
            <person name="Strauss S.H."/>
        </authorList>
    </citation>
    <scope>NUCLEOTIDE SEQUENCE</scope>
    <source>
        <strain evidence="7">GM15</strain>
        <tissue evidence="7">Leaf</tissue>
    </source>
</reference>
<dbReference type="GO" id="GO:0002181">
    <property type="term" value="P:cytoplasmic translation"/>
    <property type="evidence" value="ECO:0007669"/>
    <property type="project" value="TreeGrafter"/>
</dbReference>
<dbReference type="GO" id="GO:0003729">
    <property type="term" value="F:mRNA binding"/>
    <property type="evidence" value="ECO:0007669"/>
    <property type="project" value="TreeGrafter"/>
</dbReference>
<dbReference type="FunFam" id="2.30.170.20:FF:000003">
    <property type="entry name" value="60S ribosomal protein L24"/>
    <property type="match status" value="1"/>
</dbReference>
<dbReference type="InterPro" id="IPR000988">
    <property type="entry name" value="Ribosomal_eL24-rel_N"/>
</dbReference>
<dbReference type="Pfam" id="PF01246">
    <property type="entry name" value="Ribosomal_L24e"/>
    <property type="match status" value="1"/>
</dbReference>
<feature type="domain" description="Large ribosomal subunit protein eL24-related N-terminal" evidence="6">
    <location>
        <begin position="9"/>
        <end position="61"/>
    </location>
</feature>
<proteinExistence type="inferred from homology"/>
<keyword evidence="3" id="KW-0687">Ribonucleoprotein</keyword>
<evidence type="ECO:0000256" key="5">
    <source>
        <dbReference type="ARBA" id="ARBA00041213"/>
    </source>
</evidence>
<evidence type="ECO:0000256" key="3">
    <source>
        <dbReference type="ARBA" id="ARBA00023274"/>
    </source>
</evidence>
<accession>A0A8X7XZB3</accession>
<sequence>MTVRITSSRTELCRFSGAKTYPGKGIRFVRSDSQVFLFANSKCKRYFHSRWKLSKLTWTAMTLLLKLLRRDVVLQKKPFSRSIVGATLEVILIQKRRTEKPEVRGAAREAGLRSVHE</sequence>
<organism evidence="7 8">
    <name type="scientific">Populus tomentosa</name>
    <name type="common">Chinese white poplar</name>
    <dbReference type="NCBI Taxonomy" id="118781"/>
    <lineage>
        <taxon>Eukaryota</taxon>
        <taxon>Viridiplantae</taxon>
        <taxon>Streptophyta</taxon>
        <taxon>Embryophyta</taxon>
        <taxon>Tracheophyta</taxon>
        <taxon>Spermatophyta</taxon>
        <taxon>Magnoliopsida</taxon>
        <taxon>eudicotyledons</taxon>
        <taxon>Gunneridae</taxon>
        <taxon>Pentapetalae</taxon>
        <taxon>rosids</taxon>
        <taxon>fabids</taxon>
        <taxon>Malpighiales</taxon>
        <taxon>Salicaceae</taxon>
        <taxon>Saliceae</taxon>
        <taxon>Populus</taxon>
    </lineage>
</organism>
<dbReference type="PANTHER" id="PTHR10792">
    <property type="entry name" value="60S RIBOSOMAL PROTEIN L24"/>
    <property type="match status" value="1"/>
</dbReference>
<dbReference type="CDD" id="cd00472">
    <property type="entry name" value="Ribosomal_L24e_L24"/>
    <property type="match status" value="1"/>
</dbReference>
<dbReference type="AlphaFoldDB" id="A0A8X7XZB3"/>
<evidence type="ECO:0000313" key="8">
    <source>
        <dbReference type="Proteomes" id="UP000886885"/>
    </source>
</evidence>
<dbReference type="EMBL" id="JAAWWB010000033">
    <property type="protein sequence ID" value="KAG6743248.1"/>
    <property type="molecule type" value="Genomic_DNA"/>
</dbReference>
<protein>
    <recommendedName>
        <fullName evidence="4">Large ribosomal subunit protein eL24</fullName>
    </recommendedName>
    <alternativeName>
        <fullName evidence="5">60S ribosomal protein L24</fullName>
    </alternativeName>
</protein>
<dbReference type="OrthoDB" id="1727108at2759"/>
<dbReference type="GO" id="GO:0022625">
    <property type="term" value="C:cytosolic large ribosomal subunit"/>
    <property type="evidence" value="ECO:0007669"/>
    <property type="project" value="TreeGrafter"/>
</dbReference>
<evidence type="ECO:0000256" key="1">
    <source>
        <dbReference type="ARBA" id="ARBA00005647"/>
    </source>
</evidence>
<evidence type="ECO:0000256" key="2">
    <source>
        <dbReference type="ARBA" id="ARBA00022980"/>
    </source>
</evidence>
<evidence type="ECO:0000313" key="7">
    <source>
        <dbReference type="EMBL" id="KAG6743248.1"/>
    </source>
</evidence>
<dbReference type="Proteomes" id="UP000886885">
    <property type="component" value="Chromosome 17A"/>
</dbReference>
<evidence type="ECO:0000256" key="4">
    <source>
        <dbReference type="ARBA" id="ARBA00040612"/>
    </source>
</evidence>
<comment type="caution">
    <text evidence="7">The sequence shown here is derived from an EMBL/GenBank/DDBJ whole genome shotgun (WGS) entry which is preliminary data.</text>
</comment>
<evidence type="ECO:0000259" key="6">
    <source>
        <dbReference type="Pfam" id="PF01246"/>
    </source>
</evidence>
<dbReference type="PANTHER" id="PTHR10792:SF1">
    <property type="entry name" value="RIBOSOMAL PROTEIN L24"/>
    <property type="match status" value="1"/>
</dbReference>
<keyword evidence="8" id="KW-1185">Reference proteome</keyword>
<dbReference type="InterPro" id="IPR056366">
    <property type="entry name" value="Ribosomal_eL24"/>
</dbReference>
<keyword evidence="2" id="KW-0689">Ribosomal protein</keyword>
<dbReference type="GO" id="GO:0003735">
    <property type="term" value="F:structural constituent of ribosome"/>
    <property type="evidence" value="ECO:0007669"/>
    <property type="project" value="InterPro"/>
</dbReference>
<gene>
    <name evidence="7" type="ORF">POTOM_054198</name>
</gene>
<name>A0A8X7XZB3_POPTO</name>